<dbReference type="Proteomes" id="UP001372834">
    <property type="component" value="Unassembled WGS sequence"/>
</dbReference>
<sequence length="135" mass="15671">MPTKVTFSFRRTEAGTQVNTICDVKEGKTYAFPKDLESIDHHSELLRLDTIRDGLKNLKVGQIRNLRITLKQEEVAVYFDKHGNPVFYGEYLDELIEIPRHEDSISNLGEVFRNKILIQNKTPENIVLEHFNAEQ</sequence>
<reference evidence="1 2" key="1">
    <citation type="submission" date="2023-10" db="EMBL/GenBank/DDBJ databases">
        <title>Genomes of two closely related lineages of the louse Polyplax serrata with different host specificities.</title>
        <authorList>
            <person name="Martinu J."/>
            <person name="Tarabai H."/>
            <person name="Stefka J."/>
            <person name="Hypsa V."/>
        </authorList>
    </citation>
    <scope>NUCLEOTIDE SEQUENCE [LARGE SCALE GENOMIC DNA]</scope>
    <source>
        <strain evidence="1">HR10_N</strain>
    </source>
</reference>
<protein>
    <submittedName>
        <fullName evidence="1">Uncharacterized protein</fullName>
    </submittedName>
</protein>
<evidence type="ECO:0000313" key="1">
    <source>
        <dbReference type="EMBL" id="KAK6619532.1"/>
    </source>
</evidence>
<organism evidence="1 2">
    <name type="scientific">Polyplax serrata</name>
    <name type="common">Common mouse louse</name>
    <dbReference type="NCBI Taxonomy" id="468196"/>
    <lineage>
        <taxon>Eukaryota</taxon>
        <taxon>Metazoa</taxon>
        <taxon>Ecdysozoa</taxon>
        <taxon>Arthropoda</taxon>
        <taxon>Hexapoda</taxon>
        <taxon>Insecta</taxon>
        <taxon>Pterygota</taxon>
        <taxon>Neoptera</taxon>
        <taxon>Paraneoptera</taxon>
        <taxon>Psocodea</taxon>
        <taxon>Troctomorpha</taxon>
        <taxon>Phthiraptera</taxon>
        <taxon>Anoplura</taxon>
        <taxon>Polyplacidae</taxon>
        <taxon>Polyplax</taxon>
    </lineage>
</organism>
<name>A0AAN8PDA6_POLSC</name>
<dbReference type="EMBL" id="JAWJWE010000040">
    <property type="protein sequence ID" value="KAK6619532.1"/>
    <property type="molecule type" value="Genomic_DNA"/>
</dbReference>
<gene>
    <name evidence="1" type="ORF">RUM43_012289</name>
</gene>
<dbReference type="AlphaFoldDB" id="A0AAN8PDA6"/>
<accession>A0AAN8PDA6</accession>
<evidence type="ECO:0000313" key="2">
    <source>
        <dbReference type="Proteomes" id="UP001372834"/>
    </source>
</evidence>
<comment type="caution">
    <text evidence="1">The sequence shown here is derived from an EMBL/GenBank/DDBJ whole genome shotgun (WGS) entry which is preliminary data.</text>
</comment>
<proteinExistence type="predicted"/>